<evidence type="ECO:0000313" key="3">
    <source>
        <dbReference type="WBParaSite" id="ECPE_0000578401-mRNA-1"/>
    </source>
</evidence>
<accession>A0A183AFN6</accession>
<proteinExistence type="predicted"/>
<dbReference type="Proteomes" id="UP000272942">
    <property type="component" value="Unassembled WGS sequence"/>
</dbReference>
<organism evidence="3">
    <name type="scientific">Echinostoma caproni</name>
    <dbReference type="NCBI Taxonomy" id="27848"/>
    <lineage>
        <taxon>Eukaryota</taxon>
        <taxon>Metazoa</taxon>
        <taxon>Spiralia</taxon>
        <taxon>Lophotrochozoa</taxon>
        <taxon>Platyhelminthes</taxon>
        <taxon>Trematoda</taxon>
        <taxon>Digenea</taxon>
        <taxon>Plagiorchiida</taxon>
        <taxon>Echinostomata</taxon>
        <taxon>Echinostomatoidea</taxon>
        <taxon>Echinostomatidae</taxon>
        <taxon>Echinostoma</taxon>
    </lineage>
</organism>
<sequence>MSAKVASGVLAIGKAKRRFFSFPHITKKDLLIYGTYIRPVPEYGIQVVQSGLIRDRATLEGVQRAATKAVIGMKHLPFPKRLVAPDLHPLNLGITPDCCVSPFTSRLGWLGPVKDLGSTPTKDNLAPTMVVWHGYLHRFGYMRPDQVENHIPCLTPKVF</sequence>
<evidence type="ECO:0000313" key="2">
    <source>
        <dbReference type="Proteomes" id="UP000272942"/>
    </source>
</evidence>
<reference evidence="1 2" key="2">
    <citation type="submission" date="2018-11" db="EMBL/GenBank/DDBJ databases">
        <authorList>
            <consortium name="Pathogen Informatics"/>
        </authorList>
    </citation>
    <scope>NUCLEOTIDE SEQUENCE [LARGE SCALE GENOMIC DNA]</scope>
    <source>
        <strain evidence="1 2">Egypt</strain>
    </source>
</reference>
<evidence type="ECO:0000313" key="1">
    <source>
        <dbReference type="EMBL" id="VDP76501.1"/>
    </source>
</evidence>
<gene>
    <name evidence="1" type="ORF">ECPE_LOCUS5771</name>
</gene>
<dbReference type="EMBL" id="UZAN01042663">
    <property type="protein sequence ID" value="VDP76501.1"/>
    <property type="molecule type" value="Genomic_DNA"/>
</dbReference>
<keyword evidence="2" id="KW-1185">Reference proteome</keyword>
<reference evidence="3" key="1">
    <citation type="submission" date="2016-06" db="UniProtKB">
        <authorList>
            <consortium name="WormBaseParasite"/>
        </authorList>
    </citation>
    <scope>IDENTIFICATION</scope>
</reference>
<dbReference type="WBParaSite" id="ECPE_0000578401-mRNA-1">
    <property type="protein sequence ID" value="ECPE_0000578401-mRNA-1"/>
    <property type="gene ID" value="ECPE_0000578401"/>
</dbReference>
<name>A0A183AFN6_9TREM</name>
<dbReference type="AlphaFoldDB" id="A0A183AFN6"/>
<protein>
    <submittedName>
        <fullName evidence="3">Phosphotriesterase-related protein</fullName>
    </submittedName>
</protein>